<dbReference type="PANTHER" id="PTHR43085:SF1">
    <property type="entry name" value="PSEUDOURIDINE KINASE-RELATED"/>
    <property type="match status" value="1"/>
</dbReference>
<dbReference type="RefSeq" id="WP_167166514.1">
    <property type="nucleotide sequence ID" value="NZ_BAAAOO010000011.1"/>
</dbReference>
<dbReference type="Gene3D" id="3.40.1190.20">
    <property type="match status" value="1"/>
</dbReference>
<keyword evidence="3" id="KW-0547">Nucleotide-binding</keyword>
<dbReference type="Proteomes" id="UP000749311">
    <property type="component" value="Unassembled WGS sequence"/>
</dbReference>
<proteinExistence type="inferred from homology"/>
<reference evidence="7 8" key="1">
    <citation type="submission" date="2020-02" db="EMBL/GenBank/DDBJ databases">
        <title>Sequencing the genomes of 1000 actinobacteria strains.</title>
        <authorList>
            <person name="Klenk H.-P."/>
        </authorList>
    </citation>
    <scope>NUCLEOTIDE SEQUENCE [LARGE SCALE GENOMIC DNA]</scope>
    <source>
        <strain evidence="7 8">DSM 19609</strain>
    </source>
</reference>
<evidence type="ECO:0000313" key="8">
    <source>
        <dbReference type="Proteomes" id="UP000749311"/>
    </source>
</evidence>
<comment type="caution">
    <text evidence="7">The sequence shown here is derived from an EMBL/GenBank/DDBJ whole genome shotgun (WGS) entry which is preliminary data.</text>
</comment>
<dbReference type="InterPro" id="IPR029056">
    <property type="entry name" value="Ribokinase-like"/>
</dbReference>
<dbReference type="InterPro" id="IPR050306">
    <property type="entry name" value="PfkB_Carbo_kinase"/>
</dbReference>
<dbReference type="EC" id="2.7.1.4" evidence="7"/>
<dbReference type="InterPro" id="IPR002173">
    <property type="entry name" value="Carboh/pur_kinase_PfkB_CS"/>
</dbReference>
<gene>
    <name evidence="7" type="ORF">FB473_001731</name>
</gene>
<dbReference type="InterPro" id="IPR011611">
    <property type="entry name" value="PfkB_dom"/>
</dbReference>
<evidence type="ECO:0000256" key="2">
    <source>
        <dbReference type="ARBA" id="ARBA00022679"/>
    </source>
</evidence>
<organism evidence="7 8">
    <name type="scientific">Brooklawnia cerclae</name>
    <dbReference type="NCBI Taxonomy" id="349934"/>
    <lineage>
        <taxon>Bacteria</taxon>
        <taxon>Bacillati</taxon>
        <taxon>Actinomycetota</taxon>
        <taxon>Actinomycetes</taxon>
        <taxon>Propionibacteriales</taxon>
        <taxon>Propionibacteriaceae</taxon>
        <taxon>Brooklawnia</taxon>
    </lineage>
</organism>
<keyword evidence="5" id="KW-0067">ATP-binding</keyword>
<feature type="domain" description="Carbohydrate kinase PfkB" evidence="6">
    <location>
        <begin position="3"/>
        <end position="302"/>
    </location>
</feature>
<dbReference type="PROSITE" id="PS00584">
    <property type="entry name" value="PFKB_KINASES_2"/>
    <property type="match status" value="1"/>
</dbReference>
<keyword evidence="2 7" id="KW-0808">Transferase</keyword>
<sequence length="323" mass="33614">MRVAVCGEALIDLIPAAEVPANQRASASSWAAHNGGGPMTTAVALARLGCETAFWGSLSSDVFGRQLAGWMEAAGVDLRAARRPQGPTALAVVESSPKGISYTFHLQGSATFQWDDTGLPTGGDDLWLHIGSLAAVLEPGASALLDYLSRCGLPASFDINVRPTVVGDQADYWERIERVMVRVGAGGGILRASDQDIAWLVGAVGDPDLDVIDVATDWARTYGFSLVVVTLGDAGALAVKPDGRVSASGRFDVPVVDTVGAGDAFTAGFLSQWLRDPLDTEAALRRGNAAAALTCTRIAADPPTRAEVDGFLAAHTEKSVPTV</sequence>
<evidence type="ECO:0000256" key="5">
    <source>
        <dbReference type="ARBA" id="ARBA00022840"/>
    </source>
</evidence>
<evidence type="ECO:0000256" key="4">
    <source>
        <dbReference type="ARBA" id="ARBA00022777"/>
    </source>
</evidence>
<evidence type="ECO:0000313" key="7">
    <source>
        <dbReference type="EMBL" id="NIH57086.1"/>
    </source>
</evidence>
<dbReference type="EMBL" id="JAAMOZ010000001">
    <property type="protein sequence ID" value="NIH57086.1"/>
    <property type="molecule type" value="Genomic_DNA"/>
</dbReference>
<dbReference type="Pfam" id="PF00294">
    <property type="entry name" value="PfkB"/>
    <property type="match status" value="1"/>
</dbReference>
<name>A0ABX0SK66_9ACTN</name>
<evidence type="ECO:0000256" key="3">
    <source>
        <dbReference type="ARBA" id="ARBA00022741"/>
    </source>
</evidence>
<evidence type="ECO:0000256" key="1">
    <source>
        <dbReference type="ARBA" id="ARBA00010688"/>
    </source>
</evidence>
<protein>
    <submittedName>
        <fullName evidence="7">Fructokinase</fullName>
        <ecNumber evidence="7">2.7.1.4</ecNumber>
    </submittedName>
</protein>
<keyword evidence="8" id="KW-1185">Reference proteome</keyword>
<keyword evidence="4" id="KW-0418">Kinase</keyword>
<dbReference type="GO" id="GO:0008865">
    <property type="term" value="F:fructokinase activity"/>
    <property type="evidence" value="ECO:0007669"/>
    <property type="project" value="UniProtKB-EC"/>
</dbReference>
<comment type="similarity">
    <text evidence="1">Belongs to the carbohydrate kinase PfkB family.</text>
</comment>
<accession>A0ABX0SK66</accession>
<dbReference type="CDD" id="cd01167">
    <property type="entry name" value="bac_FRK"/>
    <property type="match status" value="1"/>
</dbReference>
<evidence type="ECO:0000259" key="6">
    <source>
        <dbReference type="Pfam" id="PF00294"/>
    </source>
</evidence>
<dbReference type="SUPFAM" id="SSF53613">
    <property type="entry name" value="Ribokinase-like"/>
    <property type="match status" value="1"/>
</dbReference>
<dbReference type="PANTHER" id="PTHR43085">
    <property type="entry name" value="HEXOKINASE FAMILY MEMBER"/>
    <property type="match status" value="1"/>
</dbReference>